<keyword evidence="2" id="KW-1185">Reference proteome</keyword>
<organism evidence="1 2">
    <name type="scientific">Gracilimonas sediminicola</name>
    <dbReference type="NCBI Taxonomy" id="2952158"/>
    <lineage>
        <taxon>Bacteria</taxon>
        <taxon>Pseudomonadati</taxon>
        <taxon>Balneolota</taxon>
        <taxon>Balneolia</taxon>
        <taxon>Balneolales</taxon>
        <taxon>Balneolaceae</taxon>
        <taxon>Gracilimonas</taxon>
    </lineage>
</organism>
<proteinExistence type="predicted"/>
<accession>A0A9X2RHF3</accession>
<dbReference type="Proteomes" id="UP001139125">
    <property type="component" value="Unassembled WGS sequence"/>
</dbReference>
<evidence type="ECO:0000313" key="2">
    <source>
        <dbReference type="Proteomes" id="UP001139125"/>
    </source>
</evidence>
<dbReference type="AlphaFoldDB" id="A0A9X2RHF3"/>
<protein>
    <submittedName>
        <fullName evidence="1">Uncharacterized protein</fullName>
    </submittedName>
</protein>
<gene>
    <name evidence="1" type="ORF">NM125_11790</name>
</gene>
<comment type="caution">
    <text evidence="1">The sequence shown here is derived from an EMBL/GenBank/DDBJ whole genome shotgun (WGS) entry which is preliminary data.</text>
</comment>
<dbReference type="PROSITE" id="PS51257">
    <property type="entry name" value="PROKAR_LIPOPROTEIN"/>
    <property type="match status" value="1"/>
</dbReference>
<dbReference type="EMBL" id="JANDBC010000002">
    <property type="protein sequence ID" value="MCP9292258.1"/>
    <property type="molecule type" value="Genomic_DNA"/>
</dbReference>
<sequence length="309" mass="34792">MKTHLNSTKQLRMLVVLFVTSIVLTYACKQVNSPFEEASQQGQTIEGLNINVKYAEVYDQTEITYSRLWPQGISAGLNKSQSNGGELLVDYEKTREIIAYDEEGYMTSITEFLEGDGEMNMPEEAYNQHKATMPAKSADHDPVVKTEVKDGKVRSYTKSGKLKYESTYDPEEFWVDPASLELLVSATTDTSDVEQSIQSNIESLANDGISFSIVDEFYAKYNIKSPVEAQENGLAAYQLLMDLRNGNIIGSAILRSDGEYESVSFNMYKNVGNTQMLAYSEKYDYGVINGKWGITQRTVMHRENIKVIK</sequence>
<dbReference type="RefSeq" id="WP_255135137.1">
    <property type="nucleotide sequence ID" value="NZ_JANDBC010000002.1"/>
</dbReference>
<name>A0A9X2RHF3_9BACT</name>
<reference evidence="1" key="1">
    <citation type="submission" date="2022-06" db="EMBL/GenBank/DDBJ databases">
        <title>Gracilimonas sp. CAU 1638 isolated from sea sediment.</title>
        <authorList>
            <person name="Kim W."/>
        </authorList>
    </citation>
    <scope>NUCLEOTIDE SEQUENCE</scope>
    <source>
        <strain evidence="1">CAU 1638</strain>
    </source>
</reference>
<evidence type="ECO:0000313" key="1">
    <source>
        <dbReference type="EMBL" id="MCP9292258.1"/>
    </source>
</evidence>